<dbReference type="Proteomes" id="UP000003165">
    <property type="component" value="Unassembled WGS sequence"/>
</dbReference>
<keyword evidence="1" id="KW-0812">Transmembrane</keyword>
<sequence>MRHPYDSAGGTLLLGALLTLLLFLLVRLLAG</sequence>
<name>B9Z7Q2_9NEIS</name>
<gene>
    <name evidence="2" type="ORF">FuraDRAFT_3388</name>
</gene>
<evidence type="ECO:0000313" key="3">
    <source>
        <dbReference type="Proteomes" id="UP000003165"/>
    </source>
</evidence>
<reference evidence="2 3" key="1">
    <citation type="submission" date="2009-02" db="EMBL/GenBank/DDBJ databases">
        <title>Sequencing of the draft genome and assembly of Lutiella nitroferrum 2002.</title>
        <authorList>
            <consortium name="US DOE Joint Genome Institute (JGI-PGF)"/>
            <person name="Lucas S."/>
            <person name="Copeland A."/>
            <person name="Lapidus A."/>
            <person name="Glavina del Rio T."/>
            <person name="Tice H."/>
            <person name="Bruce D."/>
            <person name="Goodwin L."/>
            <person name="Pitluck S."/>
            <person name="Larimer F."/>
            <person name="Land M.L."/>
            <person name="Hauser L."/>
            <person name="Coates J.D."/>
        </authorList>
    </citation>
    <scope>NUCLEOTIDE SEQUENCE [LARGE SCALE GENOMIC DNA]</scope>
    <source>
        <strain evidence="2 3">2002</strain>
    </source>
</reference>
<comment type="caution">
    <text evidence="2">The sequence shown here is derived from an EMBL/GenBank/DDBJ whole genome shotgun (WGS) entry which is preliminary data.</text>
</comment>
<protein>
    <submittedName>
        <fullName evidence="2">Uncharacterized protein</fullName>
    </submittedName>
</protein>
<accession>B9Z7Q2</accession>
<dbReference type="AlphaFoldDB" id="B9Z7Q2"/>
<organism evidence="2 3">
    <name type="scientific">Pseudogulbenkiania ferrooxidans 2002</name>
    <dbReference type="NCBI Taxonomy" id="279714"/>
    <lineage>
        <taxon>Bacteria</taxon>
        <taxon>Pseudomonadati</taxon>
        <taxon>Pseudomonadota</taxon>
        <taxon>Betaproteobacteria</taxon>
        <taxon>Neisseriales</taxon>
        <taxon>Chromobacteriaceae</taxon>
        <taxon>Pseudogulbenkiania</taxon>
    </lineage>
</organism>
<dbReference type="EMBL" id="ACIS01000010">
    <property type="protein sequence ID" value="EEG07188.1"/>
    <property type="molecule type" value="Genomic_DNA"/>
</dbReference>
<proteinExistence type="predicted"/>
<keyword evidence="1" id="KW-0472">Membrane</keyword>
<feature type="transmembrane region" description="Helical" evidence="1">
    <location>
        <begin position="12"/>
        <end position="30"/>
    </location>
</feature>
<keyword evidence="3" id="KW-1185">Reference proteome</keyword>
<keyword evidence="1" id="KW-1133">Transmembrane helix</keyword>
<evidence type="ECO:0000256" key="1">
    <source>
        <dbReference type="SAM" id="Phobius"/>
    </source>
</evidence>
<evidence type="ECO:0000313" key="2">
    <source>
        <dbReference type="EMBL" id="EEG07188.1"/>
    </source>
</evidence>